<keyword evidence="2" id="KW-0342">GTP-binding</keyword>
<evidence type="ECO:0000313" key="4">
    <source>
        <dbReference type="Proteomes" id="UP000664277"/>
    </source>
</evidence>
<evidence type="ECO:0000256" key="1">
    <source>
        <dbReference type="ARBA" id="ARBA00022741"/>
    </source>
</evidence>
<comment type="caution">
    <text evidence="3">The sequence shown here is derived from an EMBL/GenBank/DDBJ whole genome shotgun (WGS) entry which is preliminary data.</text>
</comment>
<name>A0A8J7P8T2_9BACT</name>
<protein>
    <submittedName>
        <fullName evidence="3">Uncharacterized protein</fullName>
    </submittedName>
</protein>
<dbReference type="GO" id="GO:0005525">
    <property type="term" value="F:GTP binding"/>
    <property type="evidence" value="ECO:0007669"/>
    <property type="project" value="UniProtKB-KW"/>
</dbReference>
<dbReference type="Proteomes" id="UP000664277">
    <property type="component" value="Unassembled WGS sequence"/>
</dbReference>
<proteinExistence type="predicted"/>
<sequence length="46" mass="5369">MTIISDELRVTEHRKHIKEGLKFFVREGRKIVAEGVVTRIVDLFSD</sequence>
<dbReference type="AlphaFoldDB" id="A0A8J7P8T2"/>
<accession>A0A8J7P8T2</accession>
<gene>
    <name evidence="3" type="ORF">J0M35_01775</name>
</gene>
<dbReference type="InterPro" id="IPR009001">
    <property type="entry name" value="Transl_elong_EF1A/Init_IF2_C"/>
</dbReference>
<keyword evidence="1" id="KW-0547">Nucleotide-binding</keyword>
<dbReference type="EMBL" id="JAFLCK010000001">
    <property type="protein sequence ID" value="MBN8659062.1"/>
    <property type="molecule type" value="Genomic_DNA"/>
</dbReference>
<dbReference type="SUPFAM" id="SSF50465">
    <property type="entry name" value="EF-Tu/eEF-1alpha/eIF2-gamma C-terminal domain"/>
    <property type="match status" value="1"/>
</dbReference>
<evidence type="ECO:0000313" key="3">
    <source>
        <dbReference type="EMBL" id="MBN8659062.1"/>
    </source>
</evidence>
<dbReference type="Gene3D" id="2.40.30.10">
    <property type="entry name" value="Translation factors"/>
    <property type="match status" value="1"/>
</dbReference>
<evidence type="ECO:0000256" key="2">
    <source>
        <dbReference type="ARBA" id="ARBA00023134"/>
    </source>
</evidence>
<reference evidence="3" key="1">
    <citation type="submission" date="2021-02" db="EMBL/GenBank/DDBJ databases">
        <title>Genome-Resolved Metagenomics of a Microbial Community Performing Photosynthetic Biological Nutrient Removal.</title>
        <authorList>
            <person name="Mcdaniel E.A."/>
        </authorList>
    </citation>
    <scope>NUCLEOTIDE SEQUENCE</scope>
    <source>
        <strain evidence="3">UWPOB_OBS1</strain>
    </source>
</reference>
<organism evidence="3 4">
    <name type="scientific">Candidatus Obscuribacter phosphatis</name>
    <dbReference type="NCBI Taxonomy" id="1906157"/>
    <lineage>
        <taxon>Bacteria</taxon>
        <taxon>Bacillati</taxon>
        <taxon>Candidatus Melainabacteria</taxon>
        <taxon>Candidatus Obscuribacterales</taxon>
        <taxon>Candidatus Obscuribacteraceae</taxon>
        <taxon>Candidatus Obscuribacter</taxon>
    </lineage>
</organism>